<dbReference type="InterPro" id="IPR024211">
    <property type="entry name" value="DUF3841"/>
</dbReference>
<evidence type="ECO:0000313" key="1">
    <source>
        <dbReference type="EMBL" id="VYT68326.1"/>
    </source>
</evidence>
<protein>
    <recommendedName>
        <fullName evidence="2">DUF3841 domain-containing protein</fullName>
    </recommendedName>
</protein>
<reference evidence="1" key="1">
    <citation type="submission" date="2019-11" db="EMBL/GenBank/DDBJ databases">
        <authorList>
            <person name="Feng L."/>
        </authorList>
    </citation>
    <scope>NUCLEOTIDE SEQUENCE</scope>
    <source>
        <strain evidence="1">CintestinalisLFYP54</strain>
    </source>
</reference>
<name>A0A6N2YR53_9ACTN</name>
<accession>A0A6N2YR53</accession>
<organism evidence="1">
    <name type="scientific">Collinsella intestinalis</name>
    <dbReference type="NCBI Taxonomy" id="147207"/>
    <lineage>
        <taxon>Bacteria</taxon>
        <taxon>Bacillati</taxon>
        <taxon>Actinomycetota</taxon>
        <taxon>Coriobacteriia</taxon>
        <taxon>Coriobacteriales</taxon>
        <taxon>Coriobacteriaceae</taxon>
        <taxon>Collinsella</taxon>
    </lineage>
</organism>
<dbReference type="EMBL" id="CACRTN010000007">
    <property type="protein sequence ID" value="VYT68326.1"/>
    <property type="molecule type" value="Genomic_DNA"/>
</dbReference>
<sequence>MVIWTVQDFAVWEEMERSGRYTADERYLCMPESEDGPCSHSHYAYLWMVEQMKRVVGPAPKGVRYPIWAWYKRYGSPTGKPDMRAYMRQHDRPQVRLKLDVPDWDVLISDFDDWHFALNYWYLPEDEGDSDSFDAWCASRGLEFSKLQDWRIDGRNYQEARRRIERSWTRLLGVDRNAGFGGDWSKRTLQATFWELKRDQVLSHELFMPRADATGR</sequence>
<dbReference type="AlphaFoldDB" id="A0A6N2YR53"/>
<gene>
    <name evidence="1" type="ORF">CILFYP54_01275</name>
</gene>
<evidence type="ECO:0008006" key="2">
    <source>
        <dbReference type="Google" id="ProtNLM"/>
    </source>
</evidence>
<proteinExistence type="predicted"/>
<dbReference type="Pfam" id="PF12952">
    <property type="entry name" value="DUF3841"/>
    <property type="match status" value="1"/>
</dbReference>
<dbReference type="RefSeq" id="WP_156848115.1">
    <property type="nucleotide sequence ID" value="NZ_CACRTN010000007.1"/>
</dbReference>